<proteinExistence type="predicted"/>
<dbReference type="SUPFAM" id="SSF53720">
    <property type="entry name" value="ALDH-like"/>
    <property type="match status" value="1"/>
</dbReference>
<dbReference type="STRING" id="47839.BN973_00654"/>
<dbReference type="AlphaFoldDB" id="A0A024JSH3"/>
<accession>A0A024JSH3</accession>
<evidence type="ECO:0000313" key="3">
    <source>
        <dbReference type="EMBL" id="CDO86312.1"/>
    </source>
</evidence>
<name>A0A024JSH3_9MYCO</name>
<protein>
    <submittedName>
        <fullName evidence="3">Aldehyde dehydrogenase family protein</fullName>
    </submittedName>
</protein>
<dbReference type="Pfam" id="PF00171">
    <property type="entry name" value="Aldedh"/>
    <property type="match status" value="1"/>
</dbReference>
<dbReference type="Gene3D" id="3.40.605.10">
    <property type="entry name" value="Aldehyde Dehydrogenase, Chain A, domain 1"/>
    <property type="match status" value="1"/>
</dbReference>
<evidence type="ECO:0000256" key="1">
    <source>
        <dbReference type="ARBA" id="ARBA00023002"/>
    </source>
</evidence>
<dbReference type="InterPro" id="IPR015590">
    <property type="entry name" value="Aldehyde_DH_dom"/>
</dbReference>
<organism evidence="3">
    <name type="scientific">Mycobacterium triplex</name>
    <dbReference type="NCBI Taxonomy" id="47839"/>
    <lineage>
        <taxon>Bacteria</taxon>
        <taxon>Bacillati</taxon>
        <taxon>Actinomycetota</taxon>
        <taxon>Actinomycetes</taxon>
        <taxon>Mycobacteriales</taxon>
        <taxon>Mycobacteriaceae</taxon>
        <taxon>Mycobacterium</taxon>
        <taxon>Mycobacterium simiae complex</taxon>
    </lineage>
</organism>
<reference evidence="3" key="1">
    <citation type="journal article" date="2014" name="Genome Announc.">
        <title>Draft Genome Sequence of Mycobacterium triplex DSM 44626.</title>
        <authorList>
            <person name="Sassi M."/>
            <person name="Croce O."/>
            <person name="Robert C."/>
            <person name="Raoult D."/>
            <person name="Drancourt M."/>
        </authorList>
    </citation>
    <scope>NUCLEOTIDE SEQUENCE [LARGE SCALE GENOMIC DNA]</scope>
    <source>
        <strain evidence="3">DSM 44626</strain>
    </source>
</reference>
<dbReference type="InterPro" id="IPR016162">
    <property type="entry name" value="Ald_DH_N"/>
</dbReference>
<dbReference type="eggNOG" id="COG1012">
    <property type="taxonomic scope" value="Bacteria"/>
</dbReference>
<dbReference type="HOGENOM" id="CLU_046407_0_0_11"/>
<reference evidence="3" key="2">
    <citation type="submission" date="2014-04" db="EMBL/GenBank/DDBJ databases">
        <authorList>
            <person name="Xu Y.W."/>
            <person name="Yang Q."/>
        </authorList>
    </citation>
    <scope>NUCLEOTIDE SEQUENCE</scope>
    <source>
        <strain evidence="3">DSM 44626</strain>
    </source>
</reference>
<keyword evidence="1" id="KW-0560">Oxidoreductase</keyword>
<gene>
    <name evidence="3" type="ORF">BN973_00654</name>
</gene>
<dbReference type="EMBL" id="HG964446">
    <property type="protein sequence ID" value="CDO86312.1"/>
    <property type="molecule type" value="Genomic_DNA"/>
</dbReference>
<dbReference type="OrthoDB" id="229416at2"/>
<feature type="domain" description="Aldehyde dehydrogenase" evidence="2">
    <location>
        <begin position="56"/>
        <end position="398"/>
    </location>
</feature>
<dbReference type="GO" id="GO:0016620">
    <property type="term" value="F:oxidoreductase activity, acting on the aldehyde or oxo group of donors, NAD or NADP as acceptor"/>
    <property type="evidence" value="ECO:0007669"/>
    <property type="project" value="InterPro"/>
</dbReference>
<evidence type="ECO:0000259" key="2">
    <source>
        <dbReference type="Pfam" id="PF00171"/>
    </source>
</evidence>
<dbReference type="Proteomes" id="UP000028880">
    <property type="component" value="Unassembled WGS sequence"/>
</dbReference>
<dbReference type="Gene3D" id="3.40.309.10">
    <property type="entry name" value="Aldehyde Dehydrogenase, Chain A, domain 2"/>
    <property type="match status" value="1"/>
</dbReference>
<dbReference type="InterPro" id="IPR016163">
    <property type="entry name" value="Ald_DH_C"/>
</dbReference>
<dbReference type="InterPro" id="IPR016161">
    <property type="entry name" value="Ald_DH/histidinol_DH"/>
</dbReference>
<sequence>MGGETSGVAADLVLLDALGPGGEYRTRNREIVTTTAGVPVAELSLVPPLYVSRTIAAQRKVAPLPAAEREKTLAAAAEIFASAEIGGLGFDTYVELASRISGVPIAVTRAGARAVADAVAHAFDAVRPAQPTGAARDWREERTRAGGAVWTRRGEVFAVHAAGNGPGVHGLWPQALALGYRVAVRPSRREPLTGHRLVSALRQAGFRYEDAVFLPTDHACADEIIRCADLAMVYGGQDVVDKYAVDPTVMVNGPGRAKILITADRDWRDHLDLIVDSIANLGGMACVNATAVLYEGDPAPLAAAVAEKLAAIEPLPTEDERAILPTQPVEKAQALADYLAAKAAGTTALLGADQVVAAVGDGYAALRPAVYLLTEPDVDKINTELAFPCVWVSPWSRADGLVPLRKSLVVNVITGDDDLIDGLLGDPTISNVYRGNHPTYYGAPEIPHDGFLADALMRNKGFIRD</sequence>